<dbReference type="InterPro" id="IPR011704">
    <property type="entry name" value="ATPase_dyneun-rel_AAA"/>
</dbReference>
<evidence type="ECO:0000313" key="3">
    <source>
        <dbReference type="Proteomes" id="UP000016160"/>
    </source>
</evidence>
<dbReference type="RefSeq" id="WP_051774787.1">
    <property type="nucleotide sequence ID" value="NZ_HG315671.1"/>
</dbReference>
<dbReference type="InterPro" id="IPR027417">
    <property type="entry name" value="P-loop_NTPase"/>
</dbReference>
<organism evidence="2 3">
    <name type="scientific">Formosa agariphila (strain DSM 15362 / KCTC 12365 / LMG 23005 / KMM 3901 / M-2Alg 35-1)</name>
    <dbReference type="NCBI Taxonomy" id="1347342"/>
    <lineage>
        <taxon>Bacteria</taxon>
        <taxon>Pseudomonadati</taxon>
        <taxon>Bacteroidota</taxon>
        <taxon>Flavobacteriia</taxon>
        <taxon>Flavobacteriales</taxon>
        <taxon>Flavobacteriaceae</taxon>
        <taxon>Formosa</taxon>
    </lineage>
</organism>
<dbReference type="EMBL" id="HG315671">
    <property type="protein sequence ID" value="CDF80304.1"/>
    <property type="molecule type" value="Genomic_DNA"/>
</dbReference>
<protein>
    <submittedName>
        <fullName evidence="2">ATPase, AAA family</fullName>
    </submittedName>
</protein>
<proteinExistence type="predicted"/>
<dbReference type="PANTHER" id="PTHR37291">
    <property type="entry name" value="5-METHYLCYTOSINE-SPECIFIC RESTRICTION ENZYME B"/>
    <property type="match status" value="1"/>
</dbReference>
<dbReference type="REBASE" id="69768">
    <property type="entry name" value="Fag3901McrBCP"/>
</dbReference>
<dbReference type="Pfam" id="PF07728">
    <property type="entry name" value="AAA_5"/>
    <property type="match status" value="1"/>
</dbReference>
<dbReference type="OrthoDB" id="9781481at2"/>
<dbReference type="eggNOG" id="COG1401">
    <property type="taxonomic scope" value="Bacteria"/>
</dbReference>
<dbReference type="eggNOG" id="COG1484">
    <property type="taxonomic scope" value="Bacteria"/>
</dbReference>
<dbReference type="AlphaFoldDB" id="T2KQQ8"/>
<keyword evidence="3" id="KW-1185">Reference proteome</keyword>
<dbReference type="Proteomes" id="UP000016160">
    <property type="component" value="Chromosome"/>
</dbReference>
<reference evidence="2 3" key="1">
    <citation type="journal article" date="2013" name="Appl. Environ. Microbiol.">
        <title>The genome of the alga-associated marine flavobacterium Formosa agariphila KMM 3901T reveals a broad potential for degradation of algal polysaccharides.</title>
        <authorList>
            <person name="Mann A.J."/>
            <person name="Hahnke R.L."/>
            <person name="Huang S."/>
            <person name="Werner J."/>
            <person name="Xing P."/>
            <person name="Barbeyron T."/>
            <person name="Huettel B."/>
            <person name="Stueber K."/>
            <person name="Reinhardt R."/>
            <person name="Harder J."/>
            <person name="Gloeckner F.O."/>
            <person name="Amann R.I."/>
            <person name="Teeling H."/>
        </authorList>
    </citation>
    <scope>NUCLEOTIDE SEQUENCE [LARGE SCALE GENOMIC DNA]</scope>
    <source>
        <strain evidence="3">DSM 15362 / KCTC 12365 / LMG 23005 / KMM 3901</strain>
    </source>
</reference>
<dbReference type="GO" id="GO:0005524">
    <property type="term" value="F:ATP binding"/>
    <property type="evidence" value="ECO:0007669"/>
    <property type="project" value="InterPro"/>
</dbReference>
<dbReference type="GO" id="GO:0016887">
    <property type="term" value="F:ATP hydrolysis activity"/>
    <property type="evidence" value="ECO:0007669"/>
    <property type="project" value="InterPro"/>
</dbReference>
<dbReference type="HOGENOM" id="CLU_018482_0_0_10"/>
<feature type="domain" description="ATPase dynein-related AAA" evidence="1">
    <location>
        <begin position="640"/>
        <end position="717"/>
    </location>
</feature>
<dbReference type="SUPFAM" id="SSF52540">
    <property type="entry name" value="P-loop containing nucleoside triphosphate hydrolases"/>
    <property type="match status" value="1"/>
</dbReference>
<dbReference type="STRING" id="1347342.BN863_25920"/>
<evidence type="ECO:0000313" key="2">
    <source>
        <dbReference type="EMBL" id="CDF80304.1"/>
    </source>
</evidence>
<dbReference type="PANTHER" id="PTHR37291:SF1">
    <property type="entry name" value="TYPE IV METHYL-DIRECTED RESTRICTION ENZYME ECOKMCRB SUBUNIT"/>
    <property type="match status" value="1"/>
</dbReference>
<dbReference type="InterPro" id="IPR052934">
    <property type="entry name" value="Methyl-DNA_Rec/Restrict_Enz"/>
</dbReference>
<sequence>MENILVNNIIEKAKRLNKLKVNEASLFEYVNKNHDNLEEVIEQYTPVSEFRPVKTLRFLIANELRQGKTIGKTEIDDLKQAIENRDISAYYHFNETLQQSLTNYKNSKSGMFPNWKDAFKILFPFVYSISDNVQIKEQLEIMANEIVEANNLQNIQKHKVSFQGSNNYGSDSVWVAIIPESSPSVQYAYQLFFSITKNGIVGGVHKGHNLTKQEFLNQDEKFTSWTDFIKHTQQNKTLWEESNEGVNFIFINDENIFKKVLKNINTIALGQYYAVIDKFKSDLELQDQENLVFSTAQKRLSFQVGKRYCLNVKKEVFDFISNEVIEEDQGKKEIFTSNTGSDYLYKERKIDMVLSNYDDIKRAVENEIERDKHTDAKEYDNSAFRKSVFDKEYRMKIFTQLGISYAENIDMQNIMKDHNSNKISVEPRETYKAPLNQIFYGPPGTGKTYNTILEAAKIIKEEASINYNEALQVFNDNLGDKIEFITFHQNYSYEDFIQGLRPDVEIGGELSFFKSDGVFKKIADRALKNAKDSENPDSAKKDFLEVFMELIKPLQEGDTNEVEVKMKQTSFYITEVGEKSIEFRKNQGESKHSLSIATLKKMYDAGENKIILGELQPYYNPILNELLQQGKRDVEQVLKQNYVIIIDEINRANISRVFGELITLIEKDKRSGGKIPLMATLPSGDKFIVPSNLYIIGTMNTADKSIALLDIALRRRFEFVPMYPNSQPTPDKIVYDATILDAINKEVISRKGHDFTIGHSYFMGEDYNLENTINNKVVPLLLEYFMNDIEEVQKILQLANINVDGWPMRYVSND</sequence>
<gene>
    <name evidence="2" type="ORF">BN863_25920</name>
</gene>
<name>T2KQQ8_FORAG</name>
<evidence type="ECO:0000259" key="1">
    <source>
        <dbReference type="Pfam" id="PF07728"/>
    </source>
</evidence>
<dbReference type="PATRIC" id="fig|1347342.6.peg.2607"/>
<accession>T2KQQ8</accession>
<dbReference type="Gene3D" id="3.40.50.300">
    <property type="entry name" value="P-loop containing nucleotide triphosphate hydrolases"/>
    <property type="match status" value="1"/>
</dbReference>